<dbReference type="GO" id="GO:0005524">
    <property type="term" value="F:ATP binding"/>
    <property type="evidence" value="ECO:0007669"/>
    <property type="project" value="UniProtKB-KW"/>
</dbReference>
<dbReference type="EMBL" id="CAEZTD010000124">
    <property type="protein sequence ID" value="CAB4570713.1"/>
    <property type="molecule type" value="Genomic_DNA"/>
</dbReference>
<keyword evidence="9" id="KW-0067">ATP-binding</keyword>
<evidence type="ECO:0000256" key="9">
    <source>
        <dbReference type="ARBA" id="ARBA00022840"/>
    </source>
</evidence>
<dbReference type="PANTHER" id="PTHR43711">
    <property type="entry name" value="TWO-COMPONENT HISTIDINE KINASE"/>
    <property type="match status" value="1"/>
</dbReference>
<evidence type="ECO:0000256" key="1">
    <source>
        <dbReference type="ARBA" id="ARBA00000085"/>
    </source>
</evidence>
<evidence type="ECO:0000313" key="14">
    <source>
        <dbReference type="EMBL" id="CAB4570713.1"/>
    </source>
</evidence>
<dbReference type="GO" id="GO:0004673">
    <property type="term" value="F:protein histidine kinase activity"/>
    <property type="evidence" value="ECO:0007669"/>
    <property type="project" value="UniProtKB-EC"/>
</dbReference>
<evidence type="ECO:0000259" key="13">
    <source>
        <dbReference type="PROSITE" id="PS50109"/>
    </source>
</evidence>
<dbReference type="Gene3D" id="3.30.565.10">
    <property type="entry name" value="Histidine kinase-like ATPase, C-terminal domain"/>
    <property type="match status" value="1"/>
</dbReference>
<reference evidence="14" key="1">
    <citation type="submission" date="2020-05" db="EMBL/GenBank/DDBJ databases">
        <authorList>
            <person name="Chiriac C."/>
            <person name="Salcher M."/>
            <person name="Ghai R."/>
            <person name="Kavagutti S V."/>
        </authorList>
    </citation>
    <scope>NUCLEOTIDE SEQUENCE</scope>
</reference>
<evidence type="ECO:0000256" key="3">
    <source>
        <dbReference type="ARBA" id="ARBA00012438"/>
    </source>
</evidence>
<keyword evidence="10" id="KW-1133">Transmembrane helix</keyword>
<dbReference type="InterPro" id="IPR004358">
    <property type="entry name" value="Sig_transdc_His_kin-like_C"/>
</dbReference>
<evidence type="ECO:0000256" key="5">
    <source>
        <dbReference type="ARBA" id="ARBA00022679"/>
    </source>
</evidence>
<dbReference type="CDD" id="cd00075">
    <property type="entry name" value="HATPase"/>
    <property type="match status" value="1"/>
</dbReference>
<protein>
    <recommendedName>
        <fullName evidence="3">histidine kinase</fullName>
        <ecNumber evidence="3">2.7.13.3</ecNumber>
    </recommendedName>
</protein>
<keyword evidence="7" id="KW-0547">Nucleotide-binding</keyword>
<dbReference type="AlphaFoldDB" id="A0A6J6E8R3"/>
<dbReference type="InterPro" id="IPR050736">
    <property type="entry name" value="Sensor_HK_Regulatory"/>
</dbReference>
<feature type="domain" description="Histidine kinase" evidence="13">
    <location>
        <begin position="1"/>
        <end position="136"/>
    </location>
</feature>
<dbReference type="FunFam" id="3.30.565.10:FF:000013">
    <property type="entry name" value="Two-component sensor histidine kinase"/>
    <property type="match status" value="1"/>
</dbReference>
<keyword evidence="8" id="KW-0418">Kinase</keyword>
<dbReference type="SMART" id="SM00387">
    <property type="entry name" value="HATPase_c"/>
    <property type="match status" value="1"/>
</dbReference>
<accession>A0A6J6E8R3</accession>
<comment type="catalytic activity">
    <reaction evidence="1">
        <text>ATP + protein L-histidine = ADP + protein N-phospho-L-histidine.</text>
        <dbReference type="EC" id="2.7.13.3"/>
    </reaction>
</comment>
<keyword evidence="4" id="KW-0597">Phosphoprotein</keyword>
<dbReference type="InterPro" id="IPR036890">
    <property type="entry name" value="HATPase_C_sf"/>
</dbReference>
<dbReference type="Pfam" id="PF02518">
    <property type="entry name" value="HATPase_c"/>
    <property type="match status" value="1"/>
</dbReference>
<dbReference type="PANTHER" id="PTHR43711:SF1">
    <property type="entry name" value="HISTIDINE KINASE 1"/>
    <property type="match status" value="1"/>
</dbReference>
<evidence type="ECO:0000256" key="7">
    <source>
        <dbReference type="ARBA" id="ARBA00022741"/>
    </source>
</evidence>
<name>A0A6J6E8R3_9ZZZZ</name>
<dbReference type="InterPro" id="IPR005467">
    <property type="entry name" value="His_kinase_dom"/>
</dbReference>
<evidence type="ECO:0000256" key="12">
    <source>
        <dbReference type="ARBA" id="ARBA00023136"/>
    </source>
</evidence>
<evidence type="ECO:0000256" key="6">
    <source>
        <dbReference type="ARBA" id="ARBA00022692"/>
    </source>
</evidence>
<evidence type="ECO:0000256" key="10">
    <source>
        <dbReference type="ARBA" id="ARBA00022989"/>
    </source>
</evidence>
<keyword evidence="12" id="KW-0472">Membrane</keyword>
<keyword evidence="11" id="KW-0902">Two-component regulatory system</keyword>
<evidence type="ECO:0000256" key="4">
    <source>
        <dbReference type="ARBA" id="ARBA00022553"/>
    </source>
</evidence>
<gene>
    <name evidence="14" type="ORF">UFOPK1591_01283</name>
</gene>
<dbReference type="PROSITE" id="PS50109">
    <property type="entry name" value="HIS_KIN"/>
    <property type="match status" value="1"/>
</dbReference>
<organism evidence="14">
    <name type="scientific">freshwater metagenome</name>
    <dbReference type="NCBI Taxonomy" id="449393"/>
    <lineage>
        <taxon>unclassified sequences</taxon>
        <taxon>metagenomes</taxon>
        <taxon>ecological metagenomes</taxon>
    </lineage>
</organism>
<sequence>MMALAVEHKCEVSVSSPGGHFDIDVDPRRIRRVLTNLIGNAIEHGAGKPIEVTVDSSESAVSVSVRDHGVGMSPEQSSQVFGRFWRADSARKRTIGGTGLGLAISLEDARVHGGRIDVWAVENDGANFVLTLPRIPGTDITELPIEPNDGFES</sequence>
<keyword evidence="6" id="KW-0812">Transmembrane</keyword>
<dbReference type="GO" id="GO:0016020">
    <property type="term" value="C:membrane"/>
    <property type="evidence" value="ECO:0007669"/>
    <property type="project" value="UniProtKB-SubCell"/>
</dbReference>
<evidence type="ECO:0000256" key="8">
    <source>
        <dbReference type="ARBA" id="ARBA00022777"/>
    </source>
</evidence>
<dbReference type="SUPFAM" id="SSF55874">
    <property type="entry name" value="ATPase domain of HSP90 chaperone/DNA topoisomerase II/histidine kinase"/>
    <property type="match status" value="1"/>
</dbReference>
<dbReference type="EC" id="2.7.13.3" evidence="3"/>
<dbReference type="PRINTS" id="PR00344">
    <property type="entry name" value="BCTRLSENSOR"/>
</dbReference>
<evidence type="ECO:0000256" key="2">
    <source>
        <dbReference type="ARBA" id="ARBA00004370"/>
    </source>
</evidence>
<keyword evidence="5" id="KW-0808">Transferase</keyword>
<comment type="subcellular location">
    <subcellularLocation>
        <location evidence="2">Membrane</location>
    </subcellularLocation>
</comment>
<proteinExistence type="predicted"/>
<dbReference type="InterPro" id="IPR003594">
    <property type="entry name" value="HATPase_dom"/>
</dbReference>
<evidence type="ECO:0000256" key="11">
    <source>
        <dbReference type="ARBA" id="ARBA00023012"/>
    </source>
</evidence>
<dbReference type="GO" id="GO:0000160">
    <property type="term" value="P:phosphorelay signal transduction system"/>
    <property type="evidence" value="ECO:0007669"/>
    <property type="project" value="UniProtKB-KW"/>
</dbReference>